<dbReference type="SUPFAM" id="SSF49899">
    <property type="entry name" value="Concanavalin A-like lectins/glucanases"/>
    <property type="match status" value="1"/>
</dbReference>
<keyword evidence="1 3" id="KW-0732">Signal</keyword>
<dbReference type="InterPro" id="IPR013320">
    <property type="entry name" value="ConA-like_dom_sf"/>
</dbReference>
<organism evidence="4 5">
    <name type="scientific">Morchella conica CCBAS932</name>
    <dbReference type="NCBI Taxonomy" id="1392247"/>
    <lineage>
        <taxon>Eukaryota</taxon>
        <taxon>Fungi</taxon>
        <taxon>Dikarya</taxon>
        <taxon>Ascomycota</taxon>
        <taxon>Pezizomycotina</taxon>
        <taxon>Pezizomycetes</taxon>
        <taxon>Pezizales</taxon>
        <taxon>Morchellaceae</taxon>
        <taxon>Morchella</taxon>
    </lineage>
</organism>
<dbReference type="Pfam" id="PF17132">
    <property type="entry name" value="Glyco_hydro_106"/>
    <property type="match status" value="1"/>
</dbReference>
<dbReference type="PANTHER" id="PTHR43817">
    <property type="entry name" value="GLYCOSYL HYDROLASE"/>
    <property type="match status" value="1"/>
</dbReference>
<dbReference type="SUPFAM" id="SSF49785">
    <property type="entry name" value="Galactose-binding domain-like"/>
    <property type="match status" value="2"/>
</dbReference>
<evidence type="ECO:0000256" key="3">
    <source>
        <dbReference type="SAM" id="SignalP"/>
    </source>
</evidence>
<dbReference type="NCBIfam" id="NF045579">
    <property type="entry name" value="rhamnoside_JR"/>
    <property type="match status" value="1"/>
</dbReference>
<feature type="signal peptide" evidence="3">
    <location>
        <begin position="1"/>
        <end position="19"/>
    </location>
</feature>
<accession>A0A3N4L1U3</accession>
<keyword evidence="2" id="KW-0378">Hydrolase</keyword>
<gene>
    <name evidence="4" type="ORF">P167DRAFT_601969</name>
</gene>
<reference evidence="4 5" key="1">
    <citation type="journal article" date="2018" name="Nat. Ecol. Evol.">
        <title>Pezizomycetes genomes reveal the molecular basis of ectomycorrhizal truffle lifestyle.</title>
        <authorList>
            <person name="Murat C."/>
            <person name="Payen T."/>
            <person name="Noel B."/>
            <person name="Kuo A."/>
            <person name="Morin E."/>
            <person name="Chen J."/>
            <person name="Kohler A."/>
            <person name="Krizsan K."/>
            <person name="Balestrini R."/>
            <person name="Da Silva C."/>
            <person name="Montanini B."/>
            <person name="Hainaut M."/>
            <person name="Levati E."/>
            <person name="Barry K.W."/>
            <person name="Belfiori B."/>
            <person name="Cichocki N."/>
            <person name="Clum A."/>
            <person name="Dockter R.B."/>
            <person name="Fauchery L."/>
            <person name="Guy J."/>
            <person name="Iotti M."/>
            <person name="Le Tacon F."/>
            <person name="Lindquist E.A."/>
            <person name="Lipzen A."/>
            <person name="Malagnac F."/>
            <person name="Mello A."/>
            <person name="Molinier V."/>
            <person name="Miyauchi S."/>
            <person name="Poulain J."/>
            <person name="Riccioni C."/>
            <person name="Rubini A."/>
            <person name="Sitrit Y."/>
            <person name="Splivallo R."/>
            <person name="Traeger S."/>
            <person name="Wang M."/>
            <person name="Zifcakova L."/>
            <person name="Wipf D."/>
            <person name="Zambonelli A."/>
            <person name="Paolocci F."/>
            <person name="Nowrousian M."/>
            <person name="Ottonello S."/>
            <person name="Baldrian P."/>
            <person name="Spatafora J.W."/>
            <person name="Henrissat B."/>
            <person name="Nagy L.G."/>
            <person name="Aury J.M."/>
            <person name="Wincker P."/>
            <person name="Grigoriev I.V."/>
            <person name="Bonfante P."/>
            <person name="Martin F.M."/>
        </authorList>
    </citation>
    <scope>NUCLEOTIDE SEQUENCE [LARGE SCALE GENOMIC DNA]</scope>
    <source>
        <strain evidence="4 5">CCBAS932</strain>
    </source>
</reference>
<proteinExistence type="predicted"/>
<feature type="chain" id="PRO_5018186657" evidence="3">
    <location>
        <begin position="20"/>
        <end position="1317"/>
    </location>
</feature>
<evidence type="ECO:0000256" key="2">
    <source>
        <dbReference type="ARBA" id="ARBA00022801"/>
    </source>
</evidence>
<dbReference type="Pfam" id="PF13385">
    <property type="entry name" value="Laminin_G_3"/>
    <property type="match status" value="1"/>
</dbReference>
<keyword evidence="5" id="KW-1185">Reference proteome</keyword>
<evidence type="ECO:0000313" key="5">
    <source>
        <dbReference type="Proteomes" id="UP000277580"/>
    </source>
</evidence>
<dbReference type="PANTHER" id="PTHR43817:SF1">
    <property type="entry name" value="HYDROLASE, FAMILY 43, PUTATIVE (AFU_ORTHOLOGUE AFUA_3G01660)-RELATED"/>
    <property type="match status" value="1"/>
</dbReference>
<dbReference type="Proteomes" id="UP000277580">
    <property type="component" value="Unassembled WGS sequence"/>
</dbReference>
<dbReference type="Gene3D" id="2.60.120.200">
    <property type="match status" value="1"/>
</dbReference>
<evidence type="ECO:0000313" key="4">
    <source>
        <dbReference type="EMBL" id="RPB16780.1"/>
    </source>
</evidence>
<evidence type="ECO:0000256" key="1">
    <source>
        <dbReference type="ARBA" id="ARBA00022729"/>
    </source>
</evidence>
<protein>
    <submittedName>
        <fullName evidence="4">Uncharacterized protein</fullName>
    </submittedName>
</protein>
<dbReference type="InParanoid" id="A0A3N4L1U3"/>
<dbReference type="GO" id="GO:0016787">
    <property type="term" value="F:hydrolase activity"/>
    <property type="evidence" value="ECO:0007669"/>
    <property type="project" value="UniProtKB-KW"/>
</dbReference>
<name>A0A3N4L1U3_9PEZI</name>
<dbReference type="InterPro" id="IPR008979">
    <property type="entry name" value="Galactose-bd-like_sf"/>
</dbReference>
<dbReference type="OrthoDB" id="5286712at2759"/>
<dbReference type="Gene3D" id="2.60.120.260">
    <property type="entry name" value="Galactose-binding domain-like"/>
    <property type="match status" value="2"/>
</dbReference>
<dbReference type="EMBL" id="ML119107">
    <property type="protein sequence ID" value="RPB16780.1"/>
    <property type="molecule type" value="Genomic_DNA"/>
</dbReference>
<sequence length="1317" mass="143674">MKFFVIKSVLRAVFPVVFASALSYAAPVGSDTLLASFTAPESSSGCHVLWHWMNGHMNKDAITKDLQAMNRSGYTGALIFNVGVGIPIGKVEYGSAEWFELLEHTFDEAEKYGIEISLHNSPGYSGAGGPWITPEKSMQQLVWTESRLEVGLNGTSSNSSITLKEPLRKLGYYQDIAALAYTSLPEENGAVFRDAVQTIKINDTEVPLDVTQGIRFDAMLRVQSASATIDITMKSLFTASAISIFRFPEIPLDTFDGARDYPATWTLTASNDSTTWKTVTSISSPALRKFDAPAVGTFSPVVARYFRLKPNRASWISGIEIHSGPRLDNWALKAHASAGSVADPARIVTTTTSTINPDEVVDITEFMNEDGTLNWKAPPGRWTIVRFGHTATDQEMPAAPESGEGLSVDLFNTEALDFHIEKHIKPIVAAAKGHVGRSFRGLEIDSYELGLQTWSTNFREEFKKYRGYDMGSWLLATTGRILTSALETEKFLFDLRTTHADLVAKNHYAHFRKALNDMGVLLLAEPYGDGPFDSMEVAAEADLAFGEFWARYTYGSDGYPQIGTSMSHQEGYTLNPAEAFTGQPMTARWTEHPYSLKAEGDRMFTLGVNRLMLHSYAMQPEDHAMPGMTMGPFGAHFDRRITWTDQATGWTTYLKRAQGVLQQGRPVVDVACFGREEPDPKVTQTYLAPCSVPLGYGADILSKSKLLEMTASNGRAGLPSGVSYKLIVFPVMNAASKEVLEKISELANAGVGILLSGSPPSRGLGRSIATGAGTDENVIAAGIELWNKTGNGNVFNGTATNTTLVSLGIEPDFTFTSDTNDAAIYSIHRVVGDSDVYFVSNGLRKTVQSVLSLRTIAGVPELWYAETGRRISAAYERKNNRTFISLTLNPAESVFVIFRQANPSSSLVQASHNGVSLLQTAPFPSPNPALYKNTSVDFSITFWAKPETYRRGGTGYVFYPPIGATTYGSGHAAVGFGLGTNGFLLSESSTSTPATFLEVAIPISGWTHFAIVYTANIPVVYINGKVAGTGKKSSSIVHPGVGTPDSTSQMINRFEGDQIGLKVHPSSLTIADISDLFENDLPEPVAPPTIEILDQKNNLLFRQNGEYKFSLSDGKAKSFNITGVSSTAISGPWTVSFPEGYGVNSNITLDKLQSLHKNDDFDVAHFSGTATWTTSFNFSSRSRTSSRILLNLGRVDNIAQVFVNGKDAGLLWKPPYELDITSYVKSGSAINSLVVEVTNLWPNRLIGDESLPVEAMFNSTNENLAVLEFPDWYLNNQPKTGERVTFTSWRHFESDEPLYESGLLGPVNIIVAATRSL</sequence>